<accession>A0A183TXQ9</accession>
<dbReference type="WBParaSite" id="TCNE_0000102801-mRNA-1">
    <property type="protein sequence ID" value="TCNE_0000102801-mRNA-1"/>
    <property type="gene ID" value="TCNE_0000102801"/>
</dbReference>
<feature type="region of interest" description="Disordered" evidence="12">
    <location>
        <begin position="445"/>
        <end position="464"/>
    </location>
</feature>
<dbReference type="GO" id="GO:0000422">
    <property type="term" value="P:autophagy of mitochondrion"/>
    <property type="evidence" value="ECO:0007669"/>
    <property type="project" value="TreeGrafter"/>
</dbReference>
<evidence type="ECO:0000256" key="7">
    <source>
        <dbReference type="ARBA" id="ARBA00023006"/>
    </source>
</evidence>
<keyword evidence="5" id="KW-0813">Transport</keyword>
<sequence length="560" mass="62601">MTEWLSSFSGAVHKRVCRFLIHRYLSDFLKSKINLDQMSINLIGGTATVSEVDMDVQRLNEALDSARVPLTVIEGYIGEVNASVPWQNLPQKSCEIEIRQLQITLQPQQTLTYDNQADLVSSMISSVVGSLASSMELAQSFMKEEQQSDIEDRGVEQFAEVIDAIVSRFRLVFIDTTVRLEKEPDPESGLCTAIELQIDWYLFHTSKNSHRESESLNFLYSICAHELLKKPSSVVSNTVEDIHACMERESTMDSLAQSSVSNYQSCYSRVEGMEQSRSSFVLSPSVSPINEKVPDTFERLESNPIIFAQFADERHTVLVRVRNNSISTQDSAFANKEIKLFFGGLNVFLSPSQLYILNSVLGRVLLPSPAADAAAVNYGKPMKAGDYEQVETQLQARTNSSLYRGTDFQLGNWGGAMTFFDAQRKPSSCLDSSAEMANISLNTNDSYRSSSSAESRKESIASNITTKAGNRSEALLDQTHVRATLANFIFFLSHKDPLGDSNVRSRTLCGKESVLDVIKSLEMMAQRFFIEASGVHFNSQIRLSVIRHLCDRLYVGDHIR</sequence>
<dbReference type="Proteomes" id="UP000050794">
    <property type="component" value="Unassembled WGS sequence"/>
</dbReference>
<evidence type="ECO:0000256" key="6">
    <source>
        <dbReference type="ARBA" id="ARBA00022824"/>
    </source>
</evidence>
<evidence type="ECO:0000256" key="8">
    <source>
        <dbReference type="ARBA" id="ARBA00023055"/>
    </source>
</evidence>
<comment type="catalytic activity">
    <reaction evidence="11">
        <text>a 1,2-diacyl-sn-glycero-3-phosphoethanolamine(in) = a 1,2-diacyl-sn-glycero-3-phosphoethanolamine(out)</text>
        <dbReference type="Rhea" id="RHEA:38895"/>
        <dbReference type="ChEBI" id="CHEBI:64612"/>
    </reaction>
</comment>
<protein>
    <recommendedName>
        <fullName evidence="4">Autophagy-related protein 2</fullName>
    </recommendedName>
</protein>
<keyword evidence="9" id="KW-0472">Membrane</keyword>
<comment type="subcellular location">
    <subcellularLocation>
        <location evidence="1">Endoplasmic reticulum membrane</location>
        <topology evidence="1">Peripheral membrane protein</topology>
    </subcellularLocation>
    <subcellularLocation>
        <location evidence="2">Preautophagosomal structure membrane</location>
        <topology evidence="2">Peripheral membrane protein</topology>
    </subcellularLocation>
</comment>
<dbReference type="GO" id="GO:0000045">
    <property type="term" value="P:autophagosome assembly"/>
    <property type="evidence" value="ECO:0007669"/>
    <property type="project" value="TreeGrafter"/>
</dbReference>
<evidence type="ECO:0000256" key="3">
    <source>
        <dbReference type="ARBA" id="ARBA00009714"/>
    </source>
</evidence>
<dbReference type="PANTHER" id="PTHR13190">
    <property type="entry name" value="AUTOPHAGY-RELATED 2, ISOFORM A"/>
    <property type="match status" value="1"/>
</dbReference>
<dbReference type="GO" id="GO:0032266">
    <property type="term" value="F:phosphatidylinositol-3-phosphate binding"/>
    <property type="evidence" value="ECO:0007669"/>
    <property type="project" value="TreeGrafter"/>
</dbReference>
<evidence type="ECO:0000256" key="1">
    <source>
        <dbReference type="ARBA" id="ARBA00004406"/>
    </source>
</evidence>
<evidence type="ECO:0000256" key="12">
    <source>
        <dbReference type="SAM" id="MobiDB-lite"/>
    </source>
</evidence>
<dbReference type="PANTHER" id="PTHR13190:SF1">
    <property type="entry name" value="AUTOPHAGY-RELATED 2, ISOFORM A"/>
    <property type="match status" value="1"/>
</dbReference>
<reference evidence="13 14" key="2">
    <citation type="submission" date="2018-11" db="EMBL/GenBank/DDBJ databases">
        <authorList>
            <consortium name="Pathogen Informatics"/>
        </authorList>
    </citation>
    <scope>NUCLEOTIDE SEQUENCE [LARGE SCALE GENOMIC DNA]</scope>
</reference>
<evidence type="ECO:0000256" key="10">
    <source>
        <dbReference type="ARBA" id="ARBA00024479"/>
    </source>
</evidence>
<evidence type="ECO:0000313" key="14">
    <source>
        <dbReference type="Proteomes" id="UP000050794"/>
    </source>
</evidence>
<comment type="catalytic activity">
    <reaction evidence="10">
        <text>a 1,2-diacyl-sn-glycero-3-phospho-L-serine(in) = a 1,2-diacyl-sn-glycero-3-phospho-L-serine(out)</text>
        <dbReference type="Rhea" id="RHEA:38663"/>
        <dbReference type="ChEBI" id="CHEBI:57262"/>
    </reaction>
</comment>
<comment type="similarity">
    <text evidence="3">Belongs to the ATG2 family.</text>
</comment>
<proteinExistence type="inferred from homology"/>
<dbReference type="InterPro" id="IPR026849">
    <property type="entry name" value="ATG2"/>
</dbReference>
<gene>
    <name evidence="13" type="ORF">TCNE_LOCUS1029</name>
</gene>
<dbReference type="GO" id="GO:0005789">
    <property type="term" value="C:endoplasmic reticulum membrane"/>
    <property type="evidence" value="ECO:0007669"/>
    <property type="project" value="UniProtKB-SubCell"/>
</dbReference>
<reference evidence="15" key="1">
    <citation type="submission" date="2016-06" db="UniProtKB">
        <authorList>
            <consortium name="WormBaseParasite"/>
        </authorList>
    </citation>
    <scope>IDENTIFICATION</scope>
</reference>
<name>A0A183TXQ9_TOXCA</name>
<evidence type="ECO:0000256" key="4">
    <source>
        <dbReference type="ARBA" id="ARBA00018070"/>
    </source>
</evidence>
<evidence type="ECO:0000313" key="13">
    <source>
        <dbReference type="EMBL" id="VDM25339.1"/>
    </source>
</evidence>
<keyword evidence="8" id="KW-0445">Lipid transport</keyword>
<keyword evidence="14" id="KW-1185">Reference proteome</keyword>
<evidence type="ECO:0000256" key="5">
    <source>
        <dbReference type="ARBA" id="ARBA00022448"/>
    </source>
</evidence>
<evidence type="ECO:0000256" key="2">
    <source>
        <dbReference type="ARBA" id="ARBA00004623"/>
    </source>
</evidence>
<evidence type="ECO:0000256" key="11">
    <source>
        <dbReference type="ARBA" id="ARBA00024615"/>
    </source>
</evidence>
<dbReference type="GO" id="GO:0006869">
    <property type="term" value="P:lipid transport"/>
    <property type="evidence" value="ECO:0007669"/>
    <property type="project" value="UniProtKB-KW"/>
</dbReference>
<dbReference type="GO" id="GO:0043495">
    <property type="term" value="F:protein-membrane adaptor activity"/>
    <property type="evidence" value="ECO:0007669"/>
    <property type="project" value="TreeGrafter"/>
</dbReference>
<keyword evidence="7" id="KW-0072">Autophagy</keyword>
<dbReference type="EMBL" id="UYWY01000642">
    <property type="protein sequence ID" value="VDM25339.1"/>
    <property type="molecule type" value="Genomic_DNA"/>
</dbReference>
<dbReference type="GO" id="GO:0034727">
    <property type="term" value="P:piecemeal microautophagy of the nucleus"/>
    <property type="evidence" value="ECO:0007669"/>
    <property type="project" value="TreeGrafter"/>
</dbReference>
<evidence type="ECO:0000256" key="9">
    <source>
        <dbReference type="ARBA" id="ARBA00023136"/>
    </source>
</evidence>
<organism evidence="14 15">
    <name type="scientific">Toxocara canis</name>
    <name type="common">Canine roundworm</name>
    <dbReference type="NCBI Taxonomy" id="6265"/>
    <lineage>
        <taxon>Eukaryota</taxon>
        <taxon>Metazoa</taxon>
        <taxon>Ecdysozoa</taxon>
        <taxon>Nematoda</taxon>
        <taxon>Chromadorea</taxon>
        <taxon>Rhabditida</taxon>
        <taxon>Spirurina</taxon>
        <taxon>Ascaridomorpha</taxon>
        <taxon>Ascaridoidea</taxon>
        <taxon>Toxocaridae</taxon>
        <taxon>Toxocara</taxon>
    </lineage>
</organism>
<keyword evidence="6" id="KW-0256">Endoplasmic reticulum</keyword>
<dbReference type="GO" id="GO:0061723">
    <property type="term" value="P:glycophagy"/>
    <property type="evidence" value="ECO:0007669"/>
    <property type="project" value="TreeGrafter"/>
</dbReference>
<dbReference type="GO" id="GO:0034045">
    <property type="term" value="C:phagophore assembly site membrane"/>
    <property type="evidence" value="ECO:0007669"/>
    <property type="project" value="UniProtKB-SubCell"/>
</dbReference>
<dbReference type="GO" id="GO:0061908">
    <property type="term" value="C:phagophore"/>
    <property type="evidence" value="ECO:0007669"/>
    <property type="project" value="TreeGrafter"/>
</dbReference>
<dbReference type="AlphaFoldDB" id="A0A183TXQ9"/>
<evidence type="ECO:0000313" key="15">
    <source>
        <dbReference type="WBParaSite" id="TCNE_0000102801-mRNA-1"/>
    </source>
</evidence>
<dbReference type="GO" id="GO:0061709">
    <property type="term" value="P:reticulophagy"/>
    <property type="evidence" value="ECO:0007669"/>
    <property type="project" value="TreeGrafter"/>
</dbReference>